<dbReference type="Proteomes" id="UP001266305">
    <property type="component" value="Unassembled WGS sequence"/>
</dbReference>
<reference evidence="1 2" key="1">
    <citation type="submission" date="2023-05" db="EMBL/GenBank/DDBJ databases">
        <title>B98-5 Cell Line De Novo Hybrid Assembly: An Optical Mapping Approach.</title>
        <authorList>
            <person name="Kananen K."/>
            <person name="Auerbach J.A."/>
            <person name="Kautto E."/>
            <person name="Blachly J.S."/>
        </authorList>
    </citation>
    <scope>NUCLEOTIDE SEQUENCE [LARGE SCALE GENOMIC DNA]</scope>
    <source>
        <strain evidence="1">B95-8</strain>
        <tissue evidence="1">Cell line</tissue>
    </source>
</reference>
<evidence type="ECO:0000313" key="1">
    <source>
        <dbReference type="EMBL" id="KAK2114973.1"/>
    </source>
</evidence>
<comment type="caution">
    <text evidence="1">The sequence shown here is derived from an EMBL/GenBank/DDBJ whole genome shotgun (WGS) entry which is preliminary data.</text>
</comment>
<name>A0ABQ9W023_SAGOE</name>
<feature type="non-terminal residue" evidence="1">
    <location>
        <position position="79"/>
    </location>
</feature>
<keyword evidence="2" id="KW-1185">Reference proteome</keyword>
<evidence type="ECO:0000313" key="2">
    <source>
        <dbReference type="Proteomes" id="UP001266305"/>
    </source>
</evidence>
<dbReference type="EMBL" id="JASSZA010000003">
    <property type="protein sequence ID" value="KAK2114973.1"/>
    <property type="molecule type" value="Genomic_DNA"/>
</dbReference>
<gene>
    <name evidence="1" type="ORF">P7K49_005598</name>
</gene>
<protein>
    <submittedName>
        <fullName evidence="1">Uncharacterized protein</fullName>
    </submittedName>
</protein>
<accession>A0ABQ9W023</accession>
<proteinExistence type="predicted"/>
<sequence length="79" mass="9135">MLFSDYVNSKTSYILDLPQHNSGSWTDFTFLLKPAISPDHFLPSRHYFQKQRHSASAPVVHVATEENLYKTLICLHSRT</sequence>
<organism evidence="1 2">
    <name type="scientific">Saguinus oedipus</name>
    <name type="common">Cotton-top tamarin</name>
    <name type="synonym">Oedipomidas oedipus</name>
    <dbReference type="NCBI Taxonomy" id="9490"/>
    <lineage>
        <taxon>Eukaryota</taxon>
        <taxon>Metazoa</taxon>
        <taxon>Chordata</taxon>
        <taxon>Craniata</taxon>
        <taxon>Vertebrata</taxon>
        <taxon>Euteleostomi</taxon>
        <taxon>Mammalia</taxon>
        <taxon>Eutheria</taxon>
        <taxon>Euarchontoglires</taxon>
        <taxon>Primates</taxon>
        <taxon>Haplorrhini</taxon>
        <taxon>Platyrrhini</taxon>
        <taxon>Cebidae</taxon>
        <taxon>Callitrichinae</taxon>
        <taxon>Saguinus</taxon>
    </lineage>
</organism>